<dbReference type="Gene3D" id="3.30.70.270">
    <property type="match status" value="1"/>
</dbReference>
<keyword evidence="3" id="KW-1185">Reference proteome</keyword>
<dbReference type="InterPro" id="IPR043502">
    <property type="entry name" value="DNA/RNA_pol_sf"/>
</dbReference>
<dbReference type="Proteomes" id="UP000481153">
    <property type="component" value="Unassembled WGS sequence"/>
</dbReference>
<protein>
    <recommendedName>
        <fullName evidence="1">Reverse transcriptase domain-containing protein</fullName>
    </recommendedName>
</protein>
<gene>
    <name evidence="2" type="ORF">Ae201684_004902</name>
</gene>
<name>A0A6G0XGL8_9STRA</name>
<dbReference type="InterPro" id="IPR000477">
    <property type="entry name" value="RT_dom"/>
</dbReference>
<dbReference type="Pfam" id="PF00078">
    <property type="entry name" value="RVT_1"/>
    <property type="match status" value="1"/>
</dbReference>
<feature type="domain" description="Reverse transcriptase" evidence="1">
    <location>
        <begin position="231"/>
        <end position="411"/>
    </location>
</feature>
<dbReference type="PROSITE" id="PS50878">
    <property type="entry name" value="RT_POL"/>
    <property type="match status" value="1"/>
</dbReference>
<evidence type="ECO:0000259" key="1">
    <source>
        <dbReference type="PROSITE" id="PS50878"/>
    </source>
</evidence>
<dbReference type="Gene3D" id="3.10.10.10">
    <property type="entry name" value="HIV Type 1 Reverse Transcriptase, subunit A, domain 1"/>
    <property type="match status" value="1"/>
</dbReference>
<dbReference type="InterPro" id="IPR051320">
    <property type="entry name" value="Viral_Replic_Matur_Polypro"/>
</dbReference>
<organism evidence="2 3">
    <name type="scientific">Aphanomyces euteiches</name>
    <dbReference type="NCBI Taxonomy" id="100861"/>
    <lineage>
        <taxon>Eukaryota</taxon>
        <taxon>Sar</taxon>
        <taxon>Stramenopiles</taxon>
        <taxon>Oomycota</taxon>
        <taxon>Saprolegniomycetes</taxon>
        <taxon>Saprolegniales</taxon>
        <taxon>Verrucalvaceae</taxon>
        <taxon>Aphanomyces</taxon>
    </lineage>
</organism>
<proteinExistence type="predicted"/>
<dbReference type="PANTHER" id="PTHR33064">
    <property type="entry name" value="POL PROTEIN"/>
    <property type="match status" value="1"/>
</dbReference>
<dbReference type="VEuPathDB" id="FungiDB:AeMF1_014950"/>
<comment type="caution">
    <text evidence="2">The sequence shown here is derived from an EMBL/GenBank/DDBJ whole genome shotgun (WGS) entry which is preliminary data.</text>
</comment>
<dbReference type="SUPFAM" id="SSF56672">
    <property type="entry name" value="DNA/RNA polymerases"/>
    <property type="match status" value="1"/>
</dbReference>
<accession>A0A6G0XGL8</accession>
<sequence>MVKVTKLESPIIVKGFVGAAYQVNEEATLDLRFNTESGPLLLANVKCWLVAEYLPGSVGHILLSRPIMVKLGYDPLTLLKDAAIISDEYDMQDAVANSGVVKAVLFAQQEMVDDLASEEAELVPMELDACFPEVNKTSGDETRAEVKAVLDSKVAETVDYGCGDEFASRLSELLVQNSDVFRLSLGKDPPVSMPPLKVHLKDGAKPIRCKSRRYSLPQRQFMQKHVRELEEAGFIYRNPASRWASAPLIVRKPHTKDEFRMTVDLRPVNAQTEQIVWPMPMLEVVIDHLAGATCFFLLDFFKGYWQFTLDPSCQEIFSFLTDTGVYTSTRVMQGGSDSVSYCQSTVQQMFSKQLYHGLLAWLDDLLGYHRAKSGLFDVLADVLEICQEKGLKLHPKKCHFLLKRLNGADVS</sequence>
<reference evidence="2 3" key="1">
    <citation type="submission" date="2019-07" db="EMBL/GenBank/DDBJ databases">
        <title>Genomics analysis of Aphanomyces spp. identifies a new class of oomycete effector associated with host adaptation.</title>
        <authorList>
            <person name="Gaulin E."/>
        </authorList>
    </citation>
    <scope>NUCLEOTIDE SEQUENCE [LARGE SCALE GENOMIC DNA]</scope>
    <source>
        <strain evidence="2 3">ATCC 201684</strain>
    </source>
</reference>
<dbReference type="InterPro" id="IPR043128">
    <property type="entry name" value="Rev_trsase/Diguanyl_cyclase"/>
</dbReference>
<dbReference type="CDD" id="cd01647">
    <property type="entry name" value="RT_LTR"/>
    <property type="match status" value="1"/>
</dbReference>
<evidence type="ECO:0000313" key="3">
    <source>
        <dbReference type="Proteomes" id="UP000481153"/>
    </source>
</evidence>
<dbReference type="AlphaFoldDB" id="A0A6G0XGL8"/>
<evidence type="ECO:0000313" key="2">
    <source>
        <dbReference type="EMBL" id="KAF0739333.1"/>
    </source>
</evidence>
<dbReference type="EMBL" id="VJMJ01000064">
    <property type="protein sequence ID" value="KAF0739333.1"/>
    <property type="molecule type" value="Genomic_DNA"/>
</dbReference>
<dbReference type="PANTHER" id="PTHR33064:SF37">
    <property type="entry name" value="RIBONUCLEASE H"/>
    <property type="match status" value="1"/>
</dbReference>